<keyword evidence="2" id="KW-1185">Reference proteome</keyword>
<gene>
    <name evidence="1" type="ORF">CIG75_14600</name>
</gene>
<sequence>MRIGRLLLLTIAAILLSGCIEKATPDMVQPLIEQNLPQGVGLQYVKLTDKNLELSLSPGAQQLTAENEGRFVKSVHDALLRTFGNDQIISVTYRVENKTARTINGLSCKQETGCWNRFLNQPLGEPQMIDRNGKLTTFDELIDRSDTIVITNYEGETYRVAEVLKGNASLVKKIIAIPDDSFRDFAGPGRYLLFLNEIALDAKPQQTSYAITGVWSGKFKLEGRPKGYGDDPVRKLAEEMTDQQLINTIKKKT</sequence>
<evidence type="ECO:0008006" key="3">
    <source>
        <dbReference type="Google" id="ProtNLM"/>
    </source>
</evidence>
<protein>
    <recommendedName>
        <fullName evidence="3">Lipoprotein</fullName>
    </recommendedName>
</protein>
<dbReference type="AlphaFoldDB" id="A0A223D3Q5"/>
<organism evidence="1 2">
    <name type="scientific">Tumebacillus algifaecis</name>
    <dbReference type="NCBI Taxonomy" id="1214604"/>
    <lineage>
        <taxon>Bacteria</taxon>
        <taxon>Bacillati</taxon>
        <taxon>Bacillota</taxon>
        <taxon>Bacilli</taxon>
        <taxon>Bacillales</taxon>
        <taxon>Alicyclobacillaceae</taxon>
        <taxon>Tumebacillus</taxon>
    </lineage>
</organism>
<reference evidence="1 2" key="1">
    <citation type="journal article" date="2015" name="Int. J. Syst. Evol. Microbiol.">
        <title>Tumebacillus algifaecis sp. nov., isolated from decomposing algal scum.</title>
        <authorList>
            <person name="Wu Y.F."/>
            <person name="Zhang B."/>
            <person name="Xing P."/>
            <person name="Wu Q.L."/>
            <person name="Liu S.J."/>
        </authorList>
    </citation>
    <scope>NUCLEOTIDE SEQUENCE [LARGE SCALE GENOMIC DNA]</scope>
    <source>
        <strain evidence="1 2">THMBR28</strain>
    </source>
</reference>
<dbReference type="PROSITE" id="PS51257">
    <property type="entry name" value="PROKAR_LIPOPROTEIN"/>
    <property type="match status" value="1"/>
</dbReference>
<dbReference type="Proteomes" id="UP000214688">
    <property type="component" value="Chromosome"/>
</dbReference>
<proteinExistence type="predicted"/>
<dbReference type="RefSeq" id="WP_094237299.1">
    <property type="nucleotide sequence ID" value="NZ_CP022657.1"/>
</dbReference>
<evidence type="ECO:0000313" key="1">
    <source>
        <dbReference type="EMBL" id="ASS76063.1"/>
    </source>
</evidence>
<accession>A0A223D3Q5</accession>
<name>A0A223D3Q5_9BACL</name>
<dbReference type="OrthoDB" id="2381335at2"/>
<dbReference type="EMBL" id="CP022657">
    <property type="protein sequence ID" value="ASS76063.1"/>
    <property type="molecule type" value="Genomic_DNA"/>
</dbReference>
<dbReference type="KEGG" id="tab:CIG75_14600"/>
<evidence type="ECO:0000313" key="2">
    <source>
        <dbReference type="Proteomes" id="UP000214688"/>
    </source>
</evidence>